<gene>
    <name evidence="1" type="ORF">BCB69_01895</name>
</gene>
<organism evidence="1 2">
    <name type="scientific">Dialister pneumosintes</name>
    <dbReference type="NCBI Taxonomy" id="39950"/>
    <lineage>
        <taxon>Bacteria</taxon>
        <taxon>Bacillati</taxon>
        <taxon>Bacillota</taxon>
        <taxon>Negativicutes</taxon>
        <taxon>Veillonellales</taxon>
        <taxon>Veillonellaceae</taxon>
        <taxon>Dialister</taxon>
    </lineage>
</organism>
<dbReference type="PANTHER" id="PTHR11669">
    <property type="entry name" value="REPLICATION FACTOR C / DNA POLYMERASE III GAMMA-TAU SUBUNIT"/>
    <property type="match status" value="1"/>
</dbReference>
<dbReference type="InterPro" id="IPR050238">
    <property type="entry name" value="DNA_Rep/Repair_Clamp_Loader"/>
</dbReference>
<evidence type="ECO:0008006" key="3">
    <source>
        <dbReference type="Google" id="ProtNLM"/>
    </source>
</evidence>
<dbReference type="GO" id="GO:0006261">
    <property type="term" value="P:DNA-templated DNA replication"/>
    <property type="evidence" value="ECO:0007669"/>
    <property type="project" value="TreeGrafter"/>
</dbReference>
<dbReference type="InterPro" id="IPR027417">
    <property type="entry name" value="P-loop_NTPase"/>
</dbReference>
<dbReference type="Pfam" id="PF13177">
    <property type="entry name" value="DNA_pol3_delta2"/>
    <property type="match status" value="1"/>
</dbReference>
<protein>
    <recommendedName>
        <fullName evidence="3">AAA+ ATPase domain-containing protein</fullName>
    </recommendedName>
</protein>
<dbReference type="RefSeq" id="WP_069176857.1">
    <property type="nucleotide sequence ID" value="NZ_CP017037.1"/>
</dbReference>
<dbReference type="Proteomes" id="UP000094757">
    <property type="component" value="Chromosome"/>
</dbReference>
<accession>A0A1B3WD17</accession>
<dbReference type="Gene3D" id="3.40.50.300">
    <property type="entry name" value="P-loop containing nucleotide triphosphate hydrolases"/>
    <property type="match status" value="1"/>
</dbReference>
<dbReference type="AlphaFoldDB" id="A0A1B3WD17"/>
<dbReference type="PANTHER" id="PTHR11669:SF8">
    <property type="entry name" value="DNA POLYMERASE III SUBUNIT DELTA"/>
    <property type="match status" value="1"/>
</dbReference>
<name>A0A1B3WD17_9FIRM</name>
<proteinExistence type="predicted"/>
<sequence length="339" mass="39023">MTTFFPHVFGHNKIQQYLAAAIDNKRIANTILFYGEEGLGKSTAALDLASRITGTTRIWDEQIASHWLTVEGDNIESLYRSPDGKIFYMKPQHMELKMEQFRLLLENIIILDDTPHVCIIDEAQSMGAAIANAWLKTLEEPKENLFFILVSHDITRMLPTVISRAELYEFTSLDYQSFELFLNKQKKQLPDLQGRNYKDIYRISTGNPAIAIELFGENGMQCYDKAVRFWETITHSSLPYTQIFESNKKIDKKEFQQELLWCMSIGRNIMLLANIPEQAETITYITERERAIAQIWSDGKAEKALEILKVAYNACQRYISTKNILDMIVINLCLIKNGG</sequence>
<dbReference type="STRING" id="39950.BCB69_01895"/>
<evidence type="ECO:0000313" key="1">
    <source>
        <dbReference type="EMBL" id="AOH38838.1"/>
    </source>
</evidence>
<evidence type="ECO:0000313" key="2">
    <source>
        <dbReference type="Proteomes" id="UP000094757"/>
    </source>
</evidence>
<dbReference type="KEGG" id="dpn:BCB69_01895"/>
<reference evidence="2" key="1">
    <citation type="submission" date="2016-08" db="EMBL/GenBank/DDBJ databases">
        <authorList>
            <person name="Holder M.E."/>
            <person name="Ajami N.J."/>
            <person name="Petrosino J.F."/>
        </authorList>
    </citation>
    <scope>NUCLEOTIDE SEQUENCE [LARGE SCALE GENOMIC DNA]</scope>
    <source>
        <strain evidence="2">F0677</strain>
    </source>
</reference>
<dbReference type="EMBL" id="CP017037">
    <property type="protein sequence ID" value="AOH38838.1"/>
    <property type="molecule type" value="Genomic_DNA"/>
</dbReference>
<dbReference type="SUPFAM" id="SSF52540">
    <property type="entry name" value="P-loop containing nucleoside triphosphate hydrolases"/>
    <property type="match status" value="1"/>
</dbReference>